<dbReference type="AlphaFoldDB" id="A0A7S1IVI2"/>
<evidence type="ECO:0000313" key="1">
    <source>
        <dbReference type="EMBL" id="CAD9024464.1"/>
    </source>
</evidence>
<organism evidence="1">
    <name type="scientific">Eutreptiella gymnastica</name>
    <dbReference type="NCBI Taxonomy" id="73025"/>
    <lineage>
        <taxon>Eukaryota</taxon>
        <taxon>Discoba</taxon>
        <taxon>Euglenozoa</taxon>
        <taxon>Euglenida</taxon>
        <taxon>Spirocuta</taxon>
        <taxon>Euglenophyceae</taxon>
        <taxon>Eutreptiales</taxon>
        <taxon>Eutreptiaceae</taxon>
        <taxon>Eutreptiella</taxon>
    </lineage>
</organism>
<proteinExistence type="predicted"/>
<gene>
    <name evidence="1" type="ORF">EGYM00392_LOCUS35589</name>
</gene>
<name>A0A7S1IVI2_9EUGL</name>
<dbReference type="EMBL" id="HBGA01095217">
    <property type="protein sequence ID" value="CAD9024464.1"/>
    <property type="molecule type" value="Transcribed_RNA"/>
</dbReference>
<accession>A0A7S1IVI2</accession>
<sequence length="122" mass="13223">MGSYVPGDGGGVARCCFPMRVLKRWSSVDNPWEGIPSFVESVPYLNCPSFGDQWLQVVCSAANPLSEPHPPDPAPNCQPIDCFCLEEWSCLATPGLLSPTLSLSTTRPVACVGVHAPYWVTR</sequence>
<protein>
    <submittedName>
        <fullName evidence="1">Uncharacterized protein</fullName>
    </submittedName>
</protein>
<reference evidence="1" key="1">
    <citation type="submission" date="2021-01" db="EMBL/GenBank/DDBJ databases">
        <authorList>
            <person name="Corre E."/>
            <person name="Pelletier E."/>
            <person name="Niang G."/>
            <person name="Scheremetjew M."/>
            <person name="Finn R."/>
            <person name="Kale V."/>
            <person name="Holt S."/>
            <person name="Cochrane G."/>
            <person name="Meng A."/>
            <person name="Brown T."/>
            <person name="Cohen L."/>
        </authorList>
    </citation>
    <scope>NUCLEOTIDE SEQUENCE</scope>
    <source>
        <strain evidence="1">NIES-381</strain>
    </source>
</reference>